<gene>
    <name evidence="1" type="ORF">PLOB_00029692</name>
</gene>
<proteinExistence type="predicted"/>
<evidence type="ECO:0000313" key="1">
    <source>
        <dbReference type="EMBL" id="CAH3184108.1"/>
    </source>
</evidence>
<organism evidence="1 2">
    <name type="scientific">Porites lobata</name>
    <dbReference type="NCBI Taxonomy" id="104759"/>
    <lineage>
        <taxon>Eukaryota</taxon>
        <taxon>Metazoa</taxon>
        <taxon>Cnidaria</taxon>
        <taxon>Anthozoa</taxon>
        <taxon>Hexacorallia</taxon>
        <taxon>Scleractinia</taxon>
        <taxon>Fungiina</taxon>
        <taxon>Poritidae</taxon>
        <taxon>Porites</taxon>
    </lineage>
</organism>
<reference evidence="1 2" key="1">
    <citation type="submission" date="2022-05" db="EMBL/GenBank/DDBJ databases">
        <authorList>
            <consortium name="Genoscope - CEA"/>
            <person name="William W."/>
        </authorList>
    </citation>
    <scope>NUCLEOTIDE SEQUENCE [LARGE SCALE GENOMIC DNA]</scope>
</reference>
<accession>A0ABN8RXS1</accession>
<name>A0ABN8RXS1_9CNID</name>
<sequence length="132" mass="14869">MADGACGNQTVTDEGSEQTYLISSSQAGAYQTESPYSAKCLHVGPAARFLKTCCEREPGTVTNHLNDLNWHSLELRRKIARLTTMYKIANNKTRVNIPETLKEWNTLPFFLLDQPSMEAFKSAVINYFNLPH</sequence>
<evidence type="ECO:0000313" key="2">
    <source>
        <dbReference type="Proteomes" id="UP001159405"/>
    </source>
</evidence>
<keyword evidence="2" id="KW-1185">Reference proteome</keyword>
<comment type="caution">
    <text evidence="1">The sequence shown here is derived from an EMBL/GenBank/DDBJ whole genome shotgun (WGS) entry which is preliminary data.</text>
</comment>
<dbReference type="EMBL" id="CALNXK010000375">
    <property type="protein sequence ID" value="CAH3184108.1"/>
    <property type="molecule type" value="Genomic_DNA"/>
</dbReference>
<dbReference type="Proteomes" id="UP001159405">
    <property type="component" value="Unassembled WGS sequence"/>
</dbReference>
<protein>
    <submittedName>
        <fullName evidence="1">Uncharacterized protein</fullName>
    </submittedName>
</protein>